<evidence type="ECO:0000313" key="2">
    <source>
        <dbReference type="Proteomes" id="UP001417504"/>
    </source>
</evidence>
<dbReference type="Proteomes" id="UP001417504">
    <property type="component" value="Unassembled WGS sequence"/>
</dbReference>
<gene>
    <name evidence="1" type="ORF">Sjap_006871</name>
</gene>
<protein>
    <submittedName>
        <fullName evidence="1">Uncharacterized protein</fullName>
    </submittedName>
</protein>
<dbReference type="AlphaFoldDB" id="A0AAP0K6N4"/>
<dbReference type="EMBL" id="JBBNAE010000002">
    <property type="protein sequence ID" value="KAK9146968.1"/>
    <property type="molecule type" value="Genomic_DNA"/>
</dbReference>
<proteinExistence type="predicted"/>
<sequence>MAEAMAERVVKAREWSPLPVELGFEDSGESYKSVKHRSSGQHYLMAELQCDNGNDGYSAPVPFIGLYIAAASLMVDMDHSYNIVVRWLAMFRHLDTSSSDGIADELLYLRLQYSLTKKRSL</sequence>
<comment type="caution">
    <text evidence="1">The sequence shown here is derived from an EMBL/GenBank/DDBJ whole genome shotgun (WGS) entry which is preliminary data.</text>
</comment>
<name>A0AAP0K6N4_9MAGN</name>
<keyword evidence="2" id="KW-1185">Reference proteome</keyword>
<accession>A0AAP0K6N4</accession>
<organism evidence="1 2">
    <name type="scientific">Stephania japonica</name>
    <dbReference type="NCBI Taxonomy" id="461633"/>
    <lineage>
        <taxon>Eukaryota</taxon>
        <taxon>Viridiplantae</taxon>
        <taxon>Streptophyta</taxon>
        <taxon>Embryophyta</taxon>
        <taxon>Tracheophyta</taxon>
        <taxon>Spermatophyta</taxon>
        <taxon>Magnoliopsida</taxon>
        <taxon>Ranunculales</taxon>
        <taxon>Menispermaceae</taxon>
        <taxon>Menispermoideae</taxon>
        <taxon>Cissampelideae</taxon>
        <taxon>Stephania</taxon>
    </lineage>
</organism>
<reference evidence="1 2" key="1">
    <citation type="submission" date="2024-01" db="EMBL/GenBank/DDBJ databases">
        <title>Genome assemblies of Stephania.</title>
        <authorList>
            <person name="Yang L."/>
        </authorList>
    </citation>
    <scope>NUCLEOTIDE SEQUENCE [LARGE SCALE GENOMIC DNA]</scope>
    <source>
        <strain evidence="1">QJT</strain>
        <tissue evidence="1">Leaf</tissue>
    </source>
</reference>
<evidence type="ECO:0000313" key="1">
    <source>
        <dbReference type="EMBL" id="KAK9146968.1"/>
    </source>
</evidence>